<feature type="signal peptide" evidence="1">
    <location>
        <begin position="1"/>
        <end position="19"/>
    </location>
</feature>
<sequence length="322" mass="35082">MTRASLAFLLFSLCGGALAAPSYEAQCQALGKTVYPAAEPGGLAGCSAVKLYYGIGMPVDHALARQCALAASGNDQPFREDRGVLMMLYANGQGVARDFTLARKAACEAGGAPAEVAGRLEHLAEMEAGRSKGPIDVCDDATSGYMGGWCASVANQLKEQKRGAGFANLTSPWSAREKQAFSSLENRASAFFDLRSVEEVDLSGTARAAFTIEEEARQREDFRLAVAAFEKGALPRDSDAEFARLDARLNAVYRQLKALPEPRFGTIRFEGIQRTQRAWLAYRDAWIAFGKVKYPQVAPNAWRAWSTRKRIAMLEGLHEQLR</sequence>
<keyword evidence="4" id="KW-1185">Reference proteome</keyword>
<comment type="caution">
    <text evidence="3">The sequence shown here is derived from an EMBL/GenBank/DDBJ whole genome shotgun (WGS) entry which is preliminary data.</text>
</comment>
<accession>A0ABT2AKV0</accession>
<evidence type="ECO:0000313" key="4">
    <source>
        <dbReference type="Proteomes" id="UP001206572"/>
    </source>
</evidence>
<keyword evidence="1" id="KW-0732">Signal</keyword>
<dbReference type="Pfam" id="PF07007">
    <property type="entry name" value="LprI"/>
    <property type="match status" value="1"/>
</dbReference>
<dbReference type="Gene3D" id="1.20.1270.180">
    <property type="match status" value="1"/>
</dbReference>
<feature type="domain" description="Lysozyme inhibitor LprI-like N-terminal" evidence="2">
    <location>
        <begin position="239"/>
        <end position="312"/>
    </location>
</feature>
<evidence type="ECO:0000256" key="1">
    <source>
        <dbReference type="SAM" id="SignalP"/>
    </source>
</evidence>
<protein>
    <submittedName>
        <fullName evidence="3">DUF1311 domain-containing protein</fullName>
    </submittedName>
</protein>
<dbReference type="Proteomes" id="UP001206572">
    <property type="component" value="Unassembled WGS sequence"/>
</dbReference>
<evidence type="ECO:0000313" key="3">
    <source>
        <dbReference type="EMBL" id="MCS0596845.1"/>
    </source>
</evidence>
<gene>
    <name evidence="3" type="ORF">NX780_10830</name>
</gene>
<proteinExistence type="predicted"/>
<name>A0ABT2AKV0_9BURK</name>
<feature type="chain" id="PRO_5045956623" evidence="1">
    <location>
        <begin position="20"/>
        <end position="322"/>
    </location>
</feature>
<dbReference type="InterPro" id="IPR009739">
    <property type="entry name" value="LprI-like_N"/>
</dbReference>
<evidence type="ECO:0000259" key="2">
    <source>
        <dbReference type="Pfam" id="PF07007"/>
    </source>
</evidence>
<organism evidence="3 4">
    <name type="scientific">Massilia agri</name>
    <dbReference type="NCBI Taxonomy" id="1886785"/>
    <lineage>
        <taxon>Bacteria</taxon>
        <taxon>Pseudomonadati</taxon>
        <taxon>Pseudomonadota</taxon>
        <taxon>Betaproteobacteria</taxon>
        <taxon>Burkholderiales</taxon>
        <taxon>Oxalobacteraceae</taxon>
        <taxon>Telluria group</taxon>
        <taxon>Massilia</taxon>
    </lineage>
</organism>
<dbReference type="EMBL" id="JANUHA010000006">
    <property type="protein sequence ID" value="MCS0596845.1"/>
    <property type="molecule type" value="Genomic_DNA"/>
</dbReference>
<reference evidence="3 4" key="1">
    <citation type="submission" date="2022-08" db="EMBL/GenBank/DDBJ databases">
        <title>Reclassification of Massilia species as members of the genera Telluria, Duganella, Pseudoduganella, Mokoshia gen. nov. and Zemynaea gen. nov. using orthogonal and non-orthogonal genome-based approaches.</title>
        <authorList>
            <person name="Bowman J.P."/>
        </authorList>
    </citation>
    <scope>NUCLEOTIDE SEQUENCE [LARGE SCALE GENOMIC DNA]</scope>
    <source>
        <strain evidence="3 4">JCM 31661</strain>
    </source>
</reference>
<dbReference type="RefSeq" id="WP_258827878.1">
    <property type="nucleotide sequence ID" value="NZ_JANUHA010000006.1"/>
</dbReference>